<name>A0A0V1KCW7_TRIPS</name>
<evidence type="ECO:0000313" key="3">
    <source>
        <dbReference type="Proteomes" id="UP000054805"/>
    </source>
</evidence>
<protein>
    <submittedName>
        <fullName evidence="2">Uncharacterized protein</fullName>
    </submittedName>
</protein>
<gene>
    <name evidence="1" type="ORF">T4B_613</name>
    <name evidence="2" type="ORF">T4C_13646</name>
</gene>
<comment type="caution">
    <text evidence="2">The sequence shown here is derived from an EMBL/GenBank/DDBJ whole genome shotgun (WGS) entry which is preliminary data.</text>
</comment>
<dbReference type="AlphaFoldDB" id="A0A0V1KCW7"/>
<keyword evidence="3" id="KW-1185">Reference proteome</keyword>
<evidence type="ECO:0000313" key="4">
    <source>
        <dbReference type="Proteomes" id="UP000054826"/>
    </source>
</evidence>
<evidence type="ECO:0000313" key="1">
    <source>
        <dbReference type="EMBL" id="KRZ34111.1"/>
    </source>
</evidence>
<sequence length="78" mass="9033">MLFELCNVPATFQRSMRGIVGSKYSVYLEHRLPKNIQAGCVKYSTAWQTENFSDHYSALSPLHSFFHKRVNLVLKIKV</sequence>
<accession>A0A0V1KCW7</accession>
<evidence type="ECO:0000313" key="2">
    <source>
        <dbReference type="EMBL" id="KRZ45034.1"/>
    </source>
</evidence>
<proteinExistence type="predicted"/>
<reference evidence="3 4" key="1">
    <citation type="submission" date="2015-01" db="EMBL/GenBank/DDBJ databases">
        <title>Evolution of Trichinella species and genotypes.</title>
        <authorList>
            <person name="Korhonen P.K."/>
            <person name="Edoardo P."/>
            <person name="Giuseppe L.R."/>
            <person name="Gasser R.B."/>
        </authorList>
    </citation>
    <scope>NUCLEOTIDE SEQUENCE [LARGE SCALE GENOMIC DNA]</scope>
    <source>
        <strain evidence="2">ISS176</strain>
        <strain evidence="1">ISS588</strain>
    </source>
</reference>
<dbReference type="EMBL" id="JYDV01000004">
    <property type="protein sequence ID" value="KRZ45034.1"/>
    <property type="molecule type" value="Genomic_DNA"/>
</dbReference>
<dbReference type="Proteomes" id="UP000054805">
    <property type="component" value="Unassembled WGS sequence"/>
</dbReference>
<dbReference type="EMBL" id="JYDS01000005">
    <property type="protein sequence ID" value="KRZ34111.1"/>
    <property type="molecule type" value="Genomic_DNA"/>
</dbReference>
<organism evidence="2 4">
    <name type="scientific">Trichinella pseudospiralis</name>
    <name type="common">Parasitic roundworm</name>
    <dbReference type="NCBI Taxonomy" id="6337"/>
    <lineage>
        <taxon>Eukaryota</taxon>
        <taxon>Metazoa</taxon>
        <taxon>Ecdysozoa</taxon>
        <taxon>Nematoda</taxon>
        <taxon>Enoplea</taxon>
        <taxon>Dorylaimia</taxon>
        <taxon>Trichinellida</taxon>
        <taxon>Trichinellidae</taxon>
        <taxon>Trichinella</taxon>
    </lineage>
</organism>
<dbReference type="Proteomes" id="UP000054826">
    <property type="component" value="Unassembled WGS sequence"/>
</dbReference>